<proteinExistence type="predicted"/>
<dbReference type="InterPro" id="IPR050266">
    <property type="entry name" value="AB_hydrolase_sf"/>
</dbReference>
<dbReference type="InterPro" id="IPR000639">
    <property type="entry name" value="Epox_hydrolase-like"/>
</dbReference>
<evidence type="ECO:0000313" key="4">
    <source>
        <dbReference type="Proteomes" id="UP000001425"/>
    </source>
</evidence>
<keyword evidence="4" id="KW-1185">Reference proteome</keyword>
<dbReference type="PaxDb" id="1148-1652216"/>
<dbReference type="eggNOG" id="COG0596">
    <property type="taxonomic scope" value="Bacteria"/>
</dbReference>
<dbReference type="Proteomes" id="UP000001425">
    <property type="component" value="Chromosome"/>
</dbReference>
<dbReference type="Pfam" id="PF00561">
    <property type="entry name" value="Abhydrolase_1"/>
    <property type="match status" value="1"/>
</dbReference>
<dbReference type="PANTHER" id="PTHR43798">
    <property type="entry name" value="MONOACYLGLYCEROL LIPASE"/>
    <property type="match status" value="1"/>
</dbReference>
<keyword evidence="1" id="KW-0378">Hydrolase</keyword>
<dbReference type="GO" id="GO:0016020">
    <property type="term" value="C:membrane"/>
    <property type="evidence" value="ECO:0000318"/>
    <property type="project" value="GO_Central"/>
</dbReference>
<accession>P73114</accession>
<dbReference type="SUPFAM" id="SSF53474">
    <property type="entry name" value="alpha/beta-Hydrolases"/>
    <property type="match status" value="1"/>
</dbReference>
<dbReference type="ESTHER" id="synsp-slr1916">
    <property type="family name" value="6_AlphaBeta_hydrolase"/>
</dbReference>
<reference evidence="3 4" key="1">
    <citation type="journal article" date="1995" name="DNA Res.">
        <title>Sequence analysis of the genome of the unicellular cyanobacterium Synechocystis sp. strain PCC6803. I. Sequence features in the 1 Mb region from map positions 64% to 92% of the genome.</title>
        <authorList>
            <person name="Kaneko T."/>
            <person name="Tanaka A."/>
            <person name="Sato S."/>
            <person name="Kotani H."/>
            <person name="Sazuka T."/>
            <person name="Miyajima N."/>
            <person name="Sugiura M."/>
            <person name="Tabata S."/>
        </authorList>
    </citation>
    <scope>NUCLEOTIDE SEQUENCE [LARGE SCALE GENOMIC DNA]</scope>
    <source>
        <strain evidence="4">ATCC 27184 / PCC 6803 / Kazusa</strain>
    </source>
</reference>
<protein>
    <submittedName>
        <fullName evidence="3">Esterase</fullName>
    </submittedName>
</protein>
<evidence type="ECO:0000256" key="1">
    <source>
        <dbReference type="ARBA" id="ARBA00022801"/>
    </source>
</evidence>
<dbReference type="PRINTS" id="PR00412">
    <property type="entry name" value="EPOXHYDRLASE"/>
</dbReference>
<sequence>MPTLDLLGFPHHYQQSGSDRQGAAPSLIFVHGWLLSHHYWLPLMELLSGQYSCVSYDLRGFGASQSLGHPRSEYDLEAYGQDLIDLLEKLNIEQAWLVGHSLGGSVAIWAAHLCPERVKGVVCVNAGGGIYLKEEFEKFRSAGEKLLDFRPPWLGRLPLLDLAFSRMMVEKPLARKWGRQRLLDFLRADQQAARGSLLESTTEAAVHLLPKLVAELPQPMYFLAGQNDRVMELQYVKYLASFHGLFAQLGTNVVEIENCGHFAMLEQLPVVANKLQQILATDH</sequence>
<gene>
    <name evidence="3" type="ordered locus">slr1916</name>
</gene>
<dbReference type="Gene3D" id="3.40.50.1820">
    <property type="entry name" value="alpha/beta hydrolase"/>
    <property type="match status" value="1"/>
</dbReference>
<dbReference type="PANTHER" id="PTHR43798:SF31">
    <property type="entry name" value="AB HYDROLASE SUPERFAMILY PROTEIN YCLE"/>
    <property type="match status" value="1"/>
</dbReference>
<evidence type="ECO:0000313" key="3">
    <source>
        <dbReference type="EMBL" id="BAA17140.1"/>
    </source>
</evidence>
<dbReference type="EMBL" id="BA000022">
    <property type="protein sequence ID" value="BAA17140.1"/>
    <property type="molecule type" value="Genomic_DNA"/>
</dbReference>
<dbReference type="KEGG" id="syn:slr1916"/>
<dbReference type="IntAct" id="P73114">
    <property type="interactions" value="1"/>
</dbReference>
<feature type="domain" description="AB hydrolase-1" evidence="2">
    <location>
        <begin position="25"/>
        <end position="266"/>
    </location>
</feature>
<evidence type="ECO:0000259" key="2">
    <source>
        <dbReference type="Pfam" id="PF00561"/>
    </source>
</evidence>
<dbReference type="PIR" id="S75226">
    <property type="entry name" value="S75226"/>
</dbReference>
<dbReference type="InParanoid" id="P73114"/>
<reference evidence="3 4" key="2">
    <citation type="journal article" date="1996" name="DNA Res.">
        <title>Sequence analysis of the genome of the unicellular cyanobacterium Synechocystis sp. strain PCC6803. II. Sequence determination of the entire genome and assignment of potential protein-coding regions.</title>
        <authorList>
            <person name="Kaneko T."/>
            <person name="Sato S."/>
            <person name="Kotani H."/>
            <person name="Tanaka A."/>
            <person name="Asamizu E."/>
            <person name="Nakamura Y."/>
            <person name="Miyajima N."/>
            <person name="Hirosawa M."/>
            <person name="Sugiura M."/>
            <person name="Sasamoto S."/>
            <person name="Kimura T."/>
            <person name="Hosouchi T."/>
            <person name="Matsuno A."/>
            <person name="Muraki A."/>
            <person name="Nakazaki N."/>
            <person name="Naruo K."/>
            <person name="Okumura S."/>
            <person name="Shimpo S."/>
            <person name="Takeuchi C."/>
            <person name="Wada T."/>
            <person name="Watanabe A."/>
            <person name="Yamada M."/>
            <person name="Yasuda M."/>
            <person name="Tabata S."/>
        </authorList>
    </citation>
    <scope>NUCLEOTIDE SEQUENCE [LARGE SCALE GENOMIC DNA]</scope>
    <source>
        <strain evidence="4">ATCC 27184 / PCC 6803 / Kazusa</strain>
    </source>
</reference>
<dbReference type="SMR" id="P73114"/>
<name>P73114_SYNY3</name>
<dbReference type="GO" id="GO:0016787">
    <property type="term" value="F:hydrolase activity"/>
    <property type="evidence" value="ECO:0007669"/>
    <property type="project" value="UniProtKB-KW"/>
</dbReference>
<organism evidence="3 4">
    <name type="scientific">Synechocystis sp. (strain ATCC 27184 / PCC 6803 / Kazusa)</name>
    <dbReference type="NCBI Taxonomy" id="1111708"/>
    <lineage>
        <taxon>Bacteria</taxon>
        <taxon>Bacillati</taxon>
        <taxon>Cyanobacteriota</taxon>
        <taxon>Cyanophyceae</taxon>
        <taxon>Synechococcales</taxon>
        <taxon>Merismopediaceae</taxon>
        <taxon>Synechocystis</taxon>
    </lineage>
</organism>
<dbReference type="AlphaFoldDB" id="P73114"/>
<dbReference type="InterPro" id="IPR000073">
    <property type="entry name" value="AB_hydrolase_1"/>
</dbReference>
<dbReference type="EnsemblBacteria" id="BAA17140">
    <property type="protein sequence ID" value="BAA17140"/>
    <property type="gene ID" value="BAA17140"/>
</dbReference>
<dbReference type="InterPro" id="IPR029058">
    <property type="entry name" value="AB_hydrolase_fold"/>
</dbReference>
<dbReference type="PhylomeDB" id="P73114"/>
<dbReference type="STRING" id="1148.gene:10498001"/>
<dbReference type="PRINTS" id="PR00111">
    <property type="entry name" value="ABHYDROLASE"/>
</dbReference>